<feature type="domain" description="Transposase DDE" evidence="1">
    <location>
        <begin position="22"/>
        <end position="130"/>
    </location>
</feature>
<organism evidence="2 3">
    <name type="scientific">Acinetobacter indicus</name>
    <dbReference type="NCBI Taxonomy" id="756892"/>
    <lineage>
        <taxon>Bacteria</taxon>
        <taxon>Pseudomonadati</taxon>
        <taxon>Pseudomonadota</taxon>
        <taxon>Gammaproteobacteria</taxon>
        <taxon>Moraxellales</taxon>
        <taxon>Moraxellaceae</taxon>
        <taxon>Acinetobacter</taxon>
    </lineage>
</organism>
<evidence type="ECO:0000313" key="3">
    <source>
        <dbReference type="Proteomes" id="UP000503440"/>
    </source>
</evidence>
<dbReference type="InterPro" id="IPR053520">
    <property type="entry name" value="Transposase_Tn903"/>
</dbReference>
<proteinExistence type="predicted"/>
<dbReference type="Proteomes" id="UP000503440">
    <property type="component" value="Plasmid pB18-1"/>
</dbReference>
<name>A0A6C0Y6K3_9GAMM</name>
<evidence type="ECO:0000313" key="2">
    <source>
        <dbReference type="EMBL" id="QIC71756.1"/>
    </source>
</evidence>
<dbReference type="AlphaFoldDB" id="A0A6C0Y6K3"/>
<evidence type="ECO:0000259" key="1">
    <source>
        <dbReference type="Pfam" id="PF13737"/>
    </source>
</evidence>
<reference evidence="2 3" key="1">
    <citation type="submission" date="2019-09" db="EMBL/GenBank/DDBJ databases">
        <title>Non-baumannii Acinetobacter spp. carrying blaNDM-1 isolated in China.</title>
        <authorList>
            <person name="Cui C."/>
            <person name="Chen C."/>
            <person name="Sun J."/>
            <person name="Liu Y."/>
        </authorList>
    </citation>
    <scope>NUCLEOTIDE SEQUENCE [LARGE SCALE GENOMIC DNA]</scope>
    <source>
        <strain evidence="2 3">B18</strain>
        <plasmid evidence="3">pb18-1</plasmid>
    </source>
</reference>
<dbReference type="EMBL" id="CP044456">
    <property type="protein sequence ID" value="QIC71756.1"/>
    <property type="molecule type" value="Genomic_DNA"/>
</dbReference>
<accession>A0A6C0Y6K3</accession>
<dbReference type="InterPro" id="IPR053172">
    <property type="entry name" value="Tn903_transposase"/>
</dbReference>
<dbReference type="RefSeq" id="WP_163146415.1">
    <property type="nucleotide sequence ID" value="NZ_CP044456.1"/>
</dbReference>
<dbReference type="PANTHER" id="PTHR34631:SF3">
    <property type="entry name" value="ISSOD12 TRANSPOSASE TNPA_ISSOD12"/>
    <property type="match status" value="1"/>
</dbReference>
<dbReference type="PANTHER" id="PTHR34631">
    <property type="match status" value="1"/>
</dbReference>
<dbReference type="Pfam" id="PF13737">
    <property type="entry name" value="DDE_Tnp_1_5"/>
    <property type="match status" value="1"/>
</dbReference>
<geneLocation type="plasmid" evidence="3">
    <name>pb18-1</name>
</geneLocation>
<dbReference type="NCBIfam" id="NF033579">
    <property type="entry name" value="transpos_IS5_2"/>
    <property type="match status" value="1"/>
</dbReference>
<gene>
    <name evidence="2" type="ORF">FSC09_15300</name>
</gene>
<dbReference type="InterPro" id="IPR025668">
    <property type="entry name" value="Tnp_DDE_dom"/>
</dbReference>
<keyword evidence="2" id="KW-0614">Plasmid</keyword>
<sequence>MNKPTPKIYRTTNWSSYNQALIKRGKISIWFDPKTQWYAQPQGKHGRNQTYSDTAIQCCLMIKSLFRLSLRIVTGFAQSLIKLCGLNWTAPDYSTLCRQQKHIDIAISYQKSRDGLHLLVDSTGLKFLGEGEWKRKKHQPEYRRQWRKLHIGIDAETLQIRAVQLTTNNISDSQVLIERNELLQTVKHLGRTLWKKWSGYHRRSLVETKMHCSKLLGDKLSARNFQSQVNEIHARVAVLNRFTELGRPHTQVVT</sequence>
<protein>
    <submittedName>
        <fullName evidence="2">IS5 family transposase</fullName>
    </submittedName>
</protein>